<protein>
    <submittedName>
        <fullName evidence="2">Uncharacterized protein</fullName>
    </submittedName>
</protein>
<feature type="transmembrane region" description="Helical" evidence="1">
    <location>
        <begin position="7"/>
        <end position="30"/>
    </location>
</feature>
<feature type="transmembrane region" description="Helical" evidence="1">
    <location>
        <begin position="36"/>
        <end position="55"/>
    </location>
</feature>
<dbReference type="EMBL" id="PEDM01000007">
    <property type="protein sequence ID" value="PIC05339.1"/>
    <property type="molecule type" value="Genomic_DNA"/>
</dbReference>
<evidence type="ECO:0000313" key="2">
    <source>
        <dbReference type="EMBL" id="PIC05339.1"/>
    </source>
</evidence>
<evidence type="ECO:0000313" key="3">
    <source>
        <dbReference type="Proteomes" id="UP000230559"/>
    </source>
</evidence>
<evidence type="ECO:0000256" key="1">
    <source>
        <dbReference type="SAM" id="Phobius"/>
    </source>
</evidence>
<keyword evidence="1" id="KW-1133">Transmembrane helix</keyword>
<keyword evidence="1" id="KW-0812">Transmembrane</keyword>
<organism evidence="2 3">
    <name type="scientific">Anoxybacillus flavithermus</name>
    <dbReference type="NCBI Taxonomy" id="33934"/>
    <lineage>
        <taxon>Bacteria</taxon>
        <taxon>Bacillati</taxon>
        <taxon>Bacillota</taxon>
        <taxon>Bacilli</taxon>
        <taxon>Bacillales</taxon>
        <taxon>Anoxybacillaceae</taxon>
        <taxon>Anoxybacillus</taxon>
    </lineage>
</organism>
<sequence>MTNKKWFLYFLLLGIPSSIYGLIIICKSFFYDPNLFERVGGGLFLIHGLFSLFFAKRYAKCKEEGK</sequence>
<dbReference type="Proteomes" id="UP000230559">
    <property type="component" value="Unassembled WGS sequence"/>
</dbReference>
<proteinExistence type="predicted"/>
<gene>
    <name evidence="2" type="ORF">CS060_05555</name>
</gene>
<dbReference type="AlphaFoldDB" id="A0A2G5RRM9"/>
<comment type="caution">
    <text evidence="2">The sequence shown here is derived from an EMBL/GenBank/DDBJ whole genome shotgun (WGS) entry which is preliminary data.</text>
</comment>
<name>A0A2G5RRM9_9BACL</name>
<accession>A0A2G5RRM9</accession>
<keyword evidence="1" id="KW-0472">Membrane</keyword>
<reference evidence="2 3" key="1">
    <citation type="submission" date="2017-10" db="EMBL/GenBank/DDBJ databases">
        <title>Draft genome sequence of Anoxybacillus flavithermus KU2-6-11 from caldera Uzon (Russia:Kamchtka).</title>
        <authorList>
            <person name="Korzhuk A.V."/>
            <person name="Rozanov A.S."/>
            <person name="Bryanskaya A.V."/>
            <person name="Peltek S.E."/>
        </authorList>
    </citation>
    <scope>NUCLEOTIDE SEQUENCE [LARGE SCALE GENOMIC DNA]</scope>
    <source>
        <strain evidence="2 3">KU2-6_11</strain>
    </source>
</reference>